<dbReference type="AlphaFoldDB" id="A0A225NMF2"/>
<evidence type="ECO:0000313" key="2">
    <source>
        <dbReference type="EMBL" id="OWU75635.1"/>
    </source>
</evidence>
<name>A0A225NMF2_9RHOB</name>
<dbReference type="GO" id="GO:0006508">
    <property type="term" value="P:proteolysis"/>
    <property type="evidence" value="ECO:0007669"/>
    <property type="project" value="InterPro"/>
</dbReference>
<dbReference type="Gene3D" id="3.40.50.200">
    <property type="entry name" value="Peptidase S8/S53 domain"/>
    <property type="match status" value="1"/>
</dbReference>
<dbReference type="InterPro" id="IPR036852">
    <property type="entry name" value="Peptidase_S8/S53_dom_sf"/>
</dbReference>
<dbReference type="Proteomes" id="UP000215377">
    <property type="component" value="Unassembled WGS sequence"/>
</dbReference>
<sequence>MTWTPGEENLGARNPYIHWWWWQENDARRNLFGDVTPVAASLAALLADPPLTLAGGEDATDPREPILDARVPIPERARTDFPQVDPWNIDDIVDRFPTDLPADTVITAVIDTGIALGHRRFRDAAGHSRVLAAWQQTASFGGQPYMSFGQELYSGDIDCALTAYSHDGTLTGRLMEDGFNRALRLVEPQQDLGHRDLDHRTAHGTHVADLAAGFDPAALPESELRAHPMLLVNLPPQSLHGSAGNFLAFWALFAVKRVLHLADAISAASAATAPEGGFPLVINFSYGMQAGSKDGRSQWEQALGAVMSERQAQGRSPARLVMPVGNDNLERCSARVYMGGARTWADADGRSYTLRREITLPWRVMPQDQTSNMVELWLNLLDATGTPPDPSEVEIRLVPPGGDPATAVPVPALERGGFATLGDHARVYCRGDGSEQLGFVLCLAPTERLVRGQPVARAGLWQIRVTYAGTPVNATLHIQSDQSGMRHSLTGRTSYFDHEACATHLPDGRRRDSFDHRTGAHTDNWQVYGPVQMKGTQNALATTHDLLVIGGHRQSDGCPAIYSATTDRESRRRGNGVELIDVTYPSEDALSLFGLLAAGARDGSTVAFRGTSMAAALATRDITLELQRNPGAADTIGSSDWLRERARAWRAQRPEHYRNIRRLKGGAGHLPAPPMARTTPISRT</sequence>
<organism evidence="2 3">
    <name type="scientific">Marinibacterium profundimaris</name>
    <dbReference type="NCBI Taxonomy" id="1679460"/>
    <lineage>
        <taxon>Bacteria</taxon>
        <taxon>Pseudomonadati</taxon>
        <taxon>Pseudomonadota</taxon>
        <taxon>Alphaproteobacteria</taxon>
        <taxon>Rhodobacterales</taxon>
        <taxon>Paracoccaceae</taxon>
        <taxon>Marinibacterium</taxon>
    </lineage>
</organism>
<gene>
    <name evidence="2" type="ORF">ATO3_05315</name>
</gene>
<reference evidence="2 3" key="1">
    <citation type="submission" date="2013-04" db="EMBL/GenBank/DDBJ databases">
        <title>Oceanicola sp. 22II1-22F33 Genome Sequencing.</title>
        <authorList>
            <person name="Lai Q."/>
            <person name="Li G."/>
            <person name="Shao Z."/>
        </authorList>
    </citation>
    <scope>NUCLEOTIDE SEQUENCE [LARGE SCALE GENOMIC DNA]</scope>
    <source>
        <strain evidence="2 3">22II1-22F33</strain>
    </source>
</reference>
<comment type="caution">
    <text evidence="2">The sequence shown here is derived from an EMBL/GenBank/DDBJ whole genome shotgun (WGS) entry which is preliminary data.</text>
</comment>
<feature type="region of interest" description="Disordered" evidence="1">
    <location>
        <begin position="664"/>
        <end position="684"/>
    </location>
</feature>
<dbReference type="EMBL" id="AQQR01000002">
    <property type="protein sequence ID" value="OWU75635.1"/>
    <property type="molecule type" value="Genomic_DNA"/>
</dbReference>
<dbReference type="OrthoDB" id="8010691at2"/>
<evidence type="ECO:0008006" key="4">
    <source>
        <dbReference type="Google" id="ProtNLM"/>
    </source>
</evidence>
<accession>A0A225NMF2</accession>
<protein>
    <recommendedName>
        <fullName evidence="4">Peptidase S8/S53 domain-containing protein</fullName>
    </recommendedName>
</protein>
<dbReference type="Gene3D" id="2.60.120.1290">
    <property type="match status" value="1"/>
</dbReference>
<proteinExistence type="predicted"/>
<evidence type="ECO:0000256" key="1">
    <source>
        <dbReference type="SAM" id="MobiDB-lite"/>
    </source>
</evidence>
<dbReference type="GO" id="GO:0004252">
    <property type="term" value="F:serine-type endopeptidase activity"/>
    <property type="evidence" value="ECO:0007669"/>
    <property type="project" value="InterPro"/>
</dbReference>
<dbReference type="RefSeq" id="WP_088648796.1">
    <property type="nucleotide sequence ID" value="NZ_AQQR01000002.1"/>
</dbReference>
<dbReference type="SUPFAM" id="SSF52743">
    <property type="entry name" value="Subtilisin-like"/>
    <property type="match status" value="1"/>
</dbReference>
<evidence type="ECO:0000313" key="3">
    <source>
        <dbReference type="Proteomes" id="UP000215377"/>
    </source>
</evidence>
<keyword evidence="3" id="KW-1185">Reference proteome</keyword>